<organism evidence="2 3">
    <name type="scientific">Gulo gulo</name>
    <name type="common">Wolverine</name>
    <name type="synonym">Gluton</name>
    <dbReference type="NCBI Taxonomy" id="48420"/>
    <lineage>
        <taxon>Eukaryota</taxon>
        <taxon>Metazoa</taxon>
        <taxon>Chordata</taxon>
        <taxon>Craniata</taxon>
        <taxon>Vertebrata</taxon>
        <taxon>Euteleostomi</taxon>
        <taxon>Mammalia</taxon>
        <taxon>Eutheria</taxon>
        <taxon>Laurasiatheria</taxon>
        <taxon>Carnivora</taxon>
        <taxon>Caniformia</taxon>
        <taxon>Musteloidea</taxon>
        <taxon>Mustelidae</taxon>
        <taxon>Guloninae</taxon>
        <taxon>Gulo</taxon>
    </lineage>
</organism>
<name>A0A9X9M9B5_GULGU</name>
<dbReference type="AlphaFoldDB" id="A0A9X9M9B5"/>
<accession>A0A9X9M9B5</accession>
<keyword evidence="3" id="KW-1185">Reference proteome</keyword>
<comment type="caution">
    <text evidence="2">The sequence shown here is derived from an EMBL/GenBank/DDBJ whole genome shotgun (WGS) entry which is preliminary data.</text>
</comment>
<feature type="region of interest" description="Disordered" evidence="1">
    <location>
        <begin position="1"/>
        <end position="31"/>
    </location>
</feature>
<sequence>MKQRKKGGRKEGEEEEGWKKKTSISRRNGDVSMENLGILVHNRSGIKKIKEIKGRAPWSIDASLN</sequence>
<gene>
    <name evidence="2" type="ORF">BN2614_LOCUS3</name>
</gene>
<protein>
    <submittedName>
        <fullName evidence="2">Uncharacterized protein</fullName>
    </submittedName>
</protein>
<dbReference type="EMBL" id="CYRY02044717">
    <property type="protein sequence ID" value="VCX39791.1"/>
    <property type="molecule type" value="Genomic_DNA"/>
</dbReference>
<proteinExistence type="predicted"/>
<evidence type="ECO:0000313" key="2">
    <source>
        <dbReference type="EMBL" id="VCX39791.1"/>
    </source>
</evidence>
<evidence type="ECO:0000256" key="1">
    <source>
        <dbReference type="SAM" id="MobiDB-lite"/>
    </source>
</evidence>
<dbReference type="Proteomes" id="UP000269945">
    <property type="component" value="Unassembled WGS sequence"/>
</dbReference>
<reference evidence="2 3" key="1">
    <citation type="submission" date="2018-10" db="EMBL/GenBank/DDBJ databases">
        <authorList>
            <person name="Ekblom R."/>
            <person name="Jareborg N."/>
        </authorList>
    </citation>
    <scope>NUCLEOTIDE SEQUENCE [LARGE SCALE GENOMIC DNA]</scope>
    <source>
        <tissue evidence="2">Muscle</tissue>
    </source>
</reference>
<evidence type="ECO:0000313" key="3">
    <source>
        <dbReference type="Proteomes" id="UP000269945"/>
    </source>
</evidence>